<dbReference type="EMBL" id="JACCCY010000002">
    <property type="protein sequence ID" value="NYI49039.1"/>
    <property type="molecule type" value="Genomic_DNA"/>
</dbReference>
<dbReference type="AlphaFoldDB" id="A0A8E1ZV87"/>
<dbReference type="RefSeq" id="WP_179399002.1">
    <property type="nucleotide sequence ID" value="NZ_JACCCY010000002.1"/>
</dbReference>
<protein>
    <submittedName>
        <fullName evidence="1">Uncharacterized protein</fullName>
    </submittedName>
</protein>
<evidence type="ECO:0000313" key="1">
    <source>
        <dbReference type="EMBL" id="NYI49039.1"/>
    </source>
</evidence>
<name>A0A8E1ZV87_9PORP</name>
<gene>
    <name evidence="1" type="ORF">F5613_001117</name>
</gene>
<proteinExistence type="predicted"/>
<organism evidence="1 2">
    <name type="scientific">Macellibacteroides fermentans</name>
    <dbReference type="NCBI Taxonomy" id="879969"/>
    <lineage>
        <taxon>Bacteria</taxon>
        <taxon>Pseudomonadati</taxon>
        <taxon>Bacteroidota</taxon>
        <taxon>Bacteroidia</taxon>
        <taxon>Bacteroidales</taxon>
        <taxon>Porphyromonadaceae</taxon>
        <taxon>Macellibacteroides</taxon>
    </lineage>
</organism>
<sequence>MAQLTSISNSLFDQMLPTFGNPGNNLPVWNEGQKMFISSEYESAGGNRYYKGLRFCDQLAIIETWGTYHTWTYINSVEIYTFDGNKPRLAGKRTFDKQFYDTAFIKGLTEEMVQEYMKGQLKIQDLNLPAVRLQEQAKSIVDRSYKSFLDDDYISRIQMILQLLTTNK</sequence>
<reference evidence="1 2" key="1">
    <citation type="submission" date="2020-07" db="EMBL/GenBank/DDBJ databases">
        <title>Genomic Encyclopedia of Type Strains, Phase IV (KMG-IV): sequencing the most valuable type-strain genomes for metagenomic binning, comparative biology and taxonomic classification.</title>
        <authorList>
            <person name="Goeker M."/>
        </authorList>
    </citation>
    <scope>NUCLEOTIDE SEQUENCE [LARGE SCALE GENOMIC DNA]</scope>
    <source>
        <strain evidence="1 2">DSM 23697</strain>
    </source>
</reference>
<evidence type="ECO:0000313" key="2">
    <source>
        <dbReference type="Proteomes" id="UP000574332"/>
    </source>
</evidence>
<accession>A0A8E1ZV87</accession>
<keyword evidence="2" id="KW-1185">Reference proteome</keyword>
<comment type="caution">
    <text evidence="1">The sequence shown here is derived from an EMBL/GenBank/DDBJ whole genome shotgun (WGS) entry which is preliminary data.</text>
</comment>
<dbReference type="Proteomes" id="UP000574332">
    <property type="component" value="Unassembled WGS sequence"/>
</dbReference>